<evidence type="ECO:0000313" key="3">
    <source>
        <dbReference type="Proteomes" id="UP001381693"/>
    </source>
</evidence>
<feature type="region of interest" description="Disordered" evidence="1">
    <location>
        <begin position="1"/>
        <end position="20"/>
    </location>
</feature>
<protein>
    <submittedName>
        <fullName evidence="2">Uncharacterized protein</fullName>
    </submittedName>
</protein>
<keyword evidence="3" id="KW-1185">Reference proteome</keyword>
<reference evidence="2 3" key="1">
    <citation type="submission" date="2023-11" db="EMBL/GenBank/DDBJ databases">
        <title>Halocaridina rubra genome assembly.</title>
        <authorList>
            <person name="Smith C."/>
        </authorList>
    </citation>
    <scope>NUCLEOTIDE SEQUENCE [LARGE SCALE GENOMIC DNA]</scope>
    <source>
        <strain evidence="2">EP-1</strain>
        <tissue evidence="2">Whole</tissue>
    </source>
</reference>
<dbReference type="Proteomes" id="UP001381693">
    <property type="component" value="Unassembled WGS sequence"/>
</dbReference>
<name>A0AAN8ZSA6_HALRR</name>
<comment type="caution">
    <text evidence="2">The sequence shown here is derived from an EMBL/GenBank/DDBJ whole genome shotgun (WGS) entry which is preliminary data.</text>
</comment>
<dbReference type="EMBL" id="JAXCGZ010019161">
    <property type="protein sequence ID" value="KAK7066501.1"/>
    <property type="molecule type" value="Genomic_DNA"/>
</dbReference>
<gene>
    <name evidence="2" type="ORF">SK128_028645</name>
</gene>
<sequence length="152" mass="16926">MFSGDSPGVPADTTSEESLYGGVLEYIRRAQEQEDEVGGVPRSQSYTEGIIVQQSQEPQPLTHAYSHNALLEETPPTEAQKEREPSSSNHSCLHTLHTVVACQQEQIAVLQATLRDLAVTYTHREKALLKKVRQLQQQDAPVSGDKQHHDQQ</sequence>
<evidence type="ECO:0000313" key="2">
    <source>
        <dbReference type="EMBL" id="KAK7066501.1"/>
    </source>
</evidence>
<dbReference type="AlphaFoldDB" id="A0AAN8ZSA6"/>
<proteinExistence type="predicted"/>
<accession>A0AAN8ZSA6</accession>
<feature type="non-terminal residue" evidence="2">
    <location>
        <position position="152"/>
    </location>
</feature>
<feature type="region of interest" description="Disordered" evidence="1">
    <location>
        <begin position="54"/>
        <end position="90"/>
    </location>
</feature>
<organism evidence="2 3">
    <name type="scientific">Halocaridina rubra</name>
    <name type="common">Hawaiian red shrimp</name>
    <dbReference type="NCBI Taxonomy" id="373956"/>
    <lineage>
        <taxon>Eukaryota</taxon>
        <taxon>Metazoa</taxon>
        <taxon>Ecdysozoa</taxon>
        <taxon>Arthropoda</taxon>
        <taxon>Crustacea</taxon>
        <taxon>Multicrustacea</taxon>
        <taxon>Malacostraca</taxon>
        <taxon>Eumalacostraca</taxon>
        <taxon>Eucarida</taxon>
        <taxon>Decapoda</taxon>
        <taxon>Pleocyemata</taxon>
        <taxon>Caridea</taxon>
        <taxon>Atyoidea</taxon>
        <taxon>Atyidae</taxon>
        <taxon>Halocaridina</taxon>
    </lineage>
</organism>
<evidence type="ECO:0000256" key="1">
    <source>
        <dbReference type="SAM" id="MobiDB-lite"/>
    </source>
</evidence>